<proteinExistence type="predicted"/>
<protein>
    <submittedName>
        <fullName evidence="3">Uncharacterized protein</fullName>
    </submittedName>
</protein>
<dbReference type="EMBL" id="JAEUBD010001540">
    <property type="protein sequence ID" value="KAH3659450.1"/>
    <property type="molecule type" value="Genomic_DNA"/>
</dbReference>
<gene>
    <name evidence="3" type="ORF">OGATHE_006334</name>
</gene>
<dbReference type="OrthoDB" id="3994539at2759"/>
<name>A0A1B7SKI1_9ASCO</name>
<keyword evidence="4" id="KW-1185">Reference proteome</keyword>
<reference evidence="3" key="2">
    <citation type="submission" date="2021-01" db="EMBL/GenBank/DDBJ databases">
        <authorList>
            <person name="Schikora-Tamarit M.A."/>
        </authorList>
    </citation>
    <scope>NUCLEOTIDE SEQUENCE</scope>
    <source>
        <strain evidence="3">NCAIM Y.01608</strain>
    </source>
</reference>
<sequence>MLAKTLLQTSGLLLTQLGAALAASSEFIMYGGLHSSDFPPGSSVPLQYNEDNIVGVFPDCSTCYNFTGFITDEGYYEITQTSQGYLDNPLYWTINEDTGLVTVNTTGTTEPIVIETHFVYYSGTMLYSFKEVDYNSTYYLYFQGIDGGLSDLGTNYTATLVPRFANGSYYMSYQPDEAATTDELSTTMSHILGDSTSSSSSATSTSSSTSSSSTSSSSSSSSSAGAATLAGVSFGGAALLLMSLVF</sequence>
<dbReference type="RefSeq" id="XP_018211835.1">
    <property type="nucleotide sequence ID" value="XM_018356166.1"/>
</dbReference>
<organism evidence="3 4">
    <name type="scientific">Ogataea polymorpha</name>
    <dbReference type="NCBI Taxonomy" id="460523"/>
    <lineage>
        <taxon>Eukaryota</taxon>
        <taxon>Fungi</taxon>
        <taxon>Dikarya</taxon>
        <taxon>Ascomycota</taxon>
        <taxon>Saccharomycotina</taxon>
        <taxon>Pichiomycetes</taxon>
        <taxon>Pichiales</taxon>
        <taxon>Pichiaceae</taxon>
        <taxon>Ogataea</taxon>
    </lineage>
</organism>
<feature type="compositionally biased region" description="Low complexity" evidence="1">
    <location>
        <begin position="195"/>
        <end position="223"/>
    </location>
</feature>
<evidence type="ECO:0000256" key="2">
    <source>
        <dbReference type="SAM" id="SignalP"/>
    </source>
</evidence>
<comment type="caution">
    <text evidence="3">The sequence shown here is derived from an EMBL/GenBank/DDBJ whole genome shotgun (WGS) entry which is preliminary data.</text>
</comment>
<evidence type="ECO:0000256" key="1">
    <source>
        <dbReference type="SAM" id="MobiDB-lite"/>
    </source>
</evidence>
<dbReference type="Proteomes" id="UP000788993">
    <property type="component" value="Unassembled WGS sequence"/>
</dbReference>
<reference evidence="3" key="1">
    <citation type="journal article" date="2021" name="Open Biol.">
        <title>Shared evolutionary footprints suggest mitochondrial oxidative damage underlies multiple complex I losses in fungi.</title>
        <authorList>
            <person name="Schikora-Tamarit M.A."/>
            <person name="Marcet-Houben M."/>
            <person name="Nosek J."/>
            <person name="Gabaldon T."/>
        </authorList>
    </citation>
    <scope>NUCLEOTIDE SEQUENCE</scope>
    <source>
        <strain evidence="3">NCAIM Y.01608</strain>
    </source>
</reference>
<keyword evidence="2" id="KW-0732">Signal</keyword>
<evidence type="ECO:0000313" key="3">
    <source>
        <dbReference type="EMBL" id="KAH3659450.1"/>
    </source>
</evidence>
<feature type="chain" id="PRO_5044198128" evidence="2">
    <location>
        <begin position="23"/>
        <end position="246"/>
    </location>
</feature>
<evidence type="ECO:0000313" key="4">
    <source>
        <dbReference type="Proteomes" id="UP000788993"/>
    </source>
</evidence>
<feature type="signal peptide" evidence="2">
    <location>
        <begin position="1"/>
        <end position="22"/>
    </location>
</feature>
<accession>A0A1B7SKI1</accession>
<feature type="region of interest" description="Disordered" evidence="1">
    <location>
        <begin position="194"/>
        <end position="223"/>
    </location>
</feature>
<dbReference type="AlphaFoldDB" id="A0A1B7SKI1"/>